<organism evidence="1 2">
    <name type="scientific">Devosia elaeis</name>
    <dbReference type="NCBI Taxonomy" id="1770058"/>
    <lineage>
        <taxon>Bacteria</taxon>
        <taxon>Pseudomonadati</taxon>
        <taxon>Pseudomonadota</taxon>
        <taxon>Alphaproteobacteria</taxon>
        <taxon>Hyphomicrobiales</taxon>
        <taxon>Devosiaceae</taxon>
        <taxon>Devosia</taxon>
    </lineage>
</organism>
<proteinExistence type="predicted"/>
<evidence type="ECO:0000313" key="2">
    <source>
        <dbReference type="Proteomes" id="UP000078389"/>
    </source>
</evidence>
<sequence>MADQKPLLEFIAGPERGGNYNAFYGNTHNQDINLSGMTLADVQRFQGDLAKRTGSSAVRTCHERRFQQILNLPTSASPTPACDSL</sequence>
<comment type="caution">
    <text evidence="1">The sequence shown here is derived from an EMBL/GenBank/DDBJ whole genome shotgun (WGS) entry which is preliminary data.</text>
</comment>
<gene>
    <name evidence="1" type="ORF">A3840_18005</name>
</gene>
<keyword evidence="2" id="KW-1185">Reference proteome</keyword>
<reference evidence="1 2" key="1">
    <citation type="submission" date="2016-03" db="EMBL/GenBank/DDBJ databases">
        <title>Genome sequencing of Devosia sp. S37.</title>
        <authorList>
            <person name="Mohd Nor M."/>
        </authorList>
    </citation>
    <scope>NUCLEOTIDE SEQUENCE [LARGE SCALE GENOMIC DNA]</scope>
    <source>
        <strain evidence="1 2">S37</strain>
    </source>
</reference>
<dbReference type="AlphaFoldDB" id="A0A178HM21"/>
<dbReference type="EMBL" id="LVVY01000137">
    <property type="protein sequence ID" value="OAM73470.1"/>
    <property type="molecule type" value="Genomic_DNA"/>
</dbReference>
<evidence type="ECO:0000313" key="1">
    <source>
        <dbReference type="EMBL" id="OAM73470.1"/>
    </source>
</evidence>
<dbReference type="RefSeq" id="WP_067460303.1">
    <property type="nucleotide sequence ID" value="NZ_LVVY01000137.1"/>
</dbReference>
<accession>A0A178HM21</accession>
<protein>
    <submittedName>
        <fullName evidence="1">Uncharacterized protein</fullName>
    </submittedName>
</protein>
<dbReference type="Proteomes" id="UP000078389">
    <property type="component" value="Unassembled WGS sequence"/>
</dbReference>
<dbReference type="OrthoDB" id="5395100at2"/>
<name>A0A178HM21_9HYPH</name>
<dbReference type="STRING" id="1770058.A3840_18005"/>